<evidence type="ECO:0000256" key="4">
    <source>
        <dbReference type="ARBA" id="ARBA00022801"/>
    </source>
</evidence>
<dbReference type="GeneID" id="33325857"/>
<comment type="catalytic activity">
    <reaction evidence="1">
        <text>Hydrolysis of Pro-|-Xaa &gt;&gt; Ala-|-Xaa in oligopeptides.</text>
        <dbReference type="EC" id="3.4.21.26"/>
    </reaction>
</comment>
<evidence type="ECO:0000313" key="8">
    <source>
        <dbReference type="EMBL" id="ASJ04524.1"/>
    </source>
</evidence>
<dbReference type="GO" id="GO:0004252">
    <property type="term" value="F:serine-type endopeptidase activity"/>
    <property type="evidence" value="ECO:0007669"/>
    <property type="project" value="UniProtKB-EC"/>
</dbReference>
<dbReference type="PRINTS" id="PR00862">
    <property type="entry name" value="PROLIGOPTASE"/>
</dbReference>
<feature type="domain" description="Peptidase S9 prolyl oligopeptidase catalytic" evidence="6">
    <location>
        <begin position="415"/>
        <end position="613"/>
    </location>
</feature>
<evidence type="ECO:0000256" key="5">
    <source>
        <dbReference type="ARBA" id="ARBA00022825"/>
    </source>
</evidence>
<evidence type="ECO:0000259" key="7">
    <source>
        <dbReference type="Pfam" id="PF02897"/>
    </source>
</evidence>
<name>A0A2Z2ML16_9EURY</name>
<reference evidence="8 9" key="1">
    <citation type="submission" date="2016-04" db="EMBL/GenBank/DDBJ databases">
        <title>Complete genome sequence of Thermococcus barossii type strain SHCK-94.</title>
        <authorList>
            <person name="Oger P.M."/>
        </authorList>
    </citation>
    <scope>NUCLEOTIDE SEQUENCE [LARGE SCALE GENOMIC DNA]</scope>
    <source>
        <strain evidence="8 9">SHCK-94</strain>
    </source>
</reference>
<dbReference type="EC" id="3.4.21.26" evidence="2"/>
<feature type="domain" description="Peptidase S9A N-terminal" evidence="7">
    <location>
        <begin position="2"/>
        <end position="352"/>
    </location>
</feature>
<dbReference type="Proteomes" id="UP000250272">
    <property type="component" value="Chromosome"/>
</dbReference>
<dbReference type="AlphaFoldDB" id="A0A2Z2ML16"/>
<dbReference type="InterPro" id="IPR029058">
    <property type="entry name" value="AB_hydrolase_fold"/>
</dbReference>
<evidence type="ECO:0000256" key="3">
    <source>
        <dbReference type="ARBA" id="ARBA00022670"/>
    </source>
</evidence>
<keyword evidence="4" id="KW-0378">Hydrolase</keyword>
<dbReference type="KEGG" id="tbs:A3L01_03760"/>
<evidence type="ECO:0000256" key="2">
    <source>
        <dbReference type="ARBA" id="ARBA00011897"/>
    </source>
</evidence>
<evidence type="ECO:0000256" key="1">
    <source>
        <dbReference type="ARBA" id="ARBA00001070"/>
    </source>
</evidence>
<dbReference type="Pfam" id="PF02897">
    <property type="entry name" value="Peptidase_S9_N"/>
    <property type="match status" value="1"/>
</dbReference>
<dbReference type="EMBL" id="CP015101">
    <property type="protein sequence ID" value="ASJ04524.1"/>
    <property type="molecule type" value="Genomic_DNA"/>
</dbReference>
<gene>
    <name evidence="8" type="ORF">A3L01_03760</name>
</gene>
<dbReference type="SUPFAM" id="SSF53474">
    <property type="entry name" value="alpha/beta-Hydrolases"/>
    <property type="match status" value="1"/>
</dbReference>
<dbReference type="PANTHER" id="PTHR42881:SF2">
    <property type="entry name" value="PROLYL ENDOPEPTIDASE"/>
    <property type="match status" value="1"/>
</dbReference>
<dbReference type="InterPro" id="IPR001375">
    <property type="entry name" value="Peptidase_S9_cat"/>
</dbReference>
<dbReference type="OrthoDB" id="31240at2157"/>
<dbReference type="GO" id="GO:0006508">
    <property type="term" value="P:proteolysis"/>
    <property type="evidence" value="ECO:0007669"/>
    <property type="project" value="UniProtKB-KW"/>
</dbReference>
<accession>A0A2Z2ML16</accession>
<organism evidence="8 9">
    <name type="scientific">Thermococcus barossii</name>
    <dbReference type="NCBI Taxonomy" id="54077"/>
    <lineage>
        <taxon>Archaea</taxon>
        <taxon>Methanobacteriati</taxon>
        <taxon>Methanobacteriota</taxon>
        <taxon>Thermococci</taxon>
        <taxon>Thermococcales</taxon>
        <taxon>Thermococcaceae</taxon>
        <taxon>Thermococcus</taxon>
    </lineage>
</organism>
<dbReference type="InterPro" id="IPR002470">
    <property type="entry name" value="Peptidase_S9A"/>
</dbReference>
<evidence type="ECO:0000313" key="9">
    <source>
        <dbReference type="Proteomes" id="UP000250272"/>
    </source>
</evidence>
<dbReference type="PANTHER" id="PTHR42881">
    <property type="entry name" value="PROLYL ENDOPEPTIDASE"/>
    <property type="match status" value="1"/>
</dbReference>
<keyword evidence="3" id="KW-0645">Protease</keyword>
<dbReference type="InterPro" id="IPR023302">
    <property type="entry name" value="Pept_S9A_N"/>
</dbReference>
<dbReference type="Pfam" id="PF00326">
    <property type="entry name" value="Peptidase_S9"/>
    <property type="match status" value="1"/>
</dbReference>
<dbReference type="GO" id="GO:0005829">
    <property type="term" value="C:cytosol"/>
    <property type="evidence" value="ECO:0007669"/>
    <property type="project" value="TreeGrafter"/>
</dbReference>
<keyword evidence="5" id="KW-0720">Serine protease</keyword>
<dbReference type="RefSeq" id="WP_088864548.1">
    <property type="nucleotide sequence ID" value="NZ_CP015101.1"/>
</dbReference>
<dbReference type="SUPFAM" id="SSF50993">
    <property type="entry name" value="Peptidase/esterase 'gauge' domain"/>
    <property type="match status" value="1"/>
</dbReference>
<evidence type="ECO:0000259" key="6">
    <source>
        <dbReference type="Pfam" id="PF00326"/>
    </source>
</evidence>
<sequence length="614" mass="69636">MKDPYLWMENLRDERVLRLVDEENKRFGEFIGGLSDELFPEVWEYYSIPTLHQARLTEEGVIAMYRERDRQVIRWLGEEVIVDSKELERELGDEVLLQGFTADEKGKLLAYSFSIGGADEGVTRIIDLETGEVIDEFKPSVWNVTFLGDGYYFSRFYRHGETPDGVKAPAVRLFWKGEEGERLVFGKGLGSGHFISLMKSTDGRTAMITVTFGWNSAEIYAGPIDRPEEWRKVYSAGVPAQPIDVVDGKIYILTKEGEGLGKVIAIEDGEIEEVIPEGEFPLEWAVLVDGKILAGRLVHASYRLEVYSLDGEKLGEITFDLPGSAHPLDTDGKRVLIRYESFTVSYRLYEFDGRLNLLDGKEVRGEFTVSEDFAISKDGTKIHYFLVKGERDERKAWVFGYGGFNIALTPRFFPQVIPFLKRGGTFGMANLRGGSEYGEEWHRAGMRENKQNVFDDFIAVLEKLKGEGYRVAAWGRSNGGLLVSATLVQRPDVMDAALIGYPVIDMLRFHRLYIGSVWIPEYGNPDDPRDREFLLKYSPYHNVKPANYPPTLIYTGLHDDRVHPAHALKFFTLLKEVGAPVYLRVETKSGHMGASPETRARELTDLLAFVLRTV</sequence>
<keyword evidence="9" id="KW-1185">Reference proteome</keyword>
<dbReference type="Gene3D" id="2.130.10.120">
    <property type="entry name" value="Prolyl oligopeptidase, N-terminal domain"/>
    <property type="match status" value="1"/>
</dbReference>
<dbReference type="Gene3D" id="3.40.50.1820">
    <property type="entry name" value="alpha/beta hydrolase"/>
    <property type="match status" value="1"/>
</dbReference>
<dbReference type="InterPro" id="IPR051167">
    <property type="entry name" value="Prolyl_oligopep/macrocyclase"/>
</dbReference>
<proteinExistence type="predicted"/>
<dbReference type="GO" id="GO:0070012">
    <property type="term" value="F:oligopeptidase activity"/>
    <property type="evidence" value="ECO:0007669"/>
    <property type="project" value="TreeGrafter"/>
</dbReference>
<protein>
    <recommendedName>
        <fullName evidence="2">prolyl oligopeptidase</fullName>
        <ecNumber evidence="2">3.4.21.26</ecNumber>
    </recommendedName>
</protein>